<sequence length="118" mass="12437">MNQWWKSKVVWSAITIALISLYKMLGPSRGWPPLPDEILGLPAALGLYGLRSAIATQPAAPVRAEEQATAPVVDTPGQPTHGTPVSVPTGFRPLAALSSEAPDSLQDGDGFPPATRLQ</sequence>
<dbReference type="Proteomes" id="UP001064971">
    <property type="component" value="Plasmid pDAETH-4"/>
</dbReference>
<keyword evidence="3" id="KW-1185">Reference proteome</keyword>
<evidence type="ECO:0000313" key="2">
    <source>
        <dbReference type="EMBL" id="BDP44826.1"/>
    </source>
</evidence>
<keyword evidence="2" id="KW-0614">Plasmid</keyword>
<evidence type="ECO:0000313" key="3">
    <source>
        <dbReference type="Proteomes" id="UP001064971"/>
    </source>
</evidence>
<dbReference type="EMBL" id="AP026564">
    <property type="protein sequence ID" value="BDP44826.1"/>
    <property type="molecule type" value="Genomic_DNA"/>
</dbReference>
<gene>
    <name evidence="2" type="ORF">DAETH_47950</name>
</gene>
<feature type="region of interest" description="Disordered" evidence="1">
    <location>
        <begin position="61"/>
        <end position="118"/>
    </location>
</feature>
<accession>A0ABM8ALW9</accession>
<protein>
    <submittedName>
        <fullName evidence="2">Uncharacterized protein</fullName>
    </submittedName>
</protein>
<organism evidence="2 3">
    <name type="scientific">Deinococcus aetherius</name>
    <dbReference type="NCBI Taxonomy" id="200252"/>
    <lineage>
        <taxon>Bacteria</taxon>
        <taxon>Thermotogati</taxon>
        <taxon>Deinococcota</taxon>
        <taxon>Deinococci</taxon>
        <taxon>Deinococcales</taxon>
        <taxon>Deinococcaceae</taxon>
        <taxon>Deinococcus</taxon>
    </lineage>
</organism>
<evidence type="ECO:0000256" key="1">
    <source>
        <dbReference type="SAM" id="MobiDB-lite"/>
    </source>
</evidence>
<reference evidence="2" key="1">
    <citation type="submission" date="2022-07" db="EMBL/GenBank/DDBJ databases">
        <title>Complete Genome Sequence of the Radioresistant Bacterium Deinococcus aetherius ST0316, Isolated from the Air Dust collected in Lower Stratosphere above Japan.</title>
        <authorList>
            <person name="Satoh K."/>
            <person name="Hagiwara K."/>
            <person name="Katsumata K."/>
            <person name="Kubo A."/>
            <person name="Yokobori S."/>
            <person name="Yamagishi A."/>
            <person name="Oono Y."/>
            <person name="Narumi I."/>
        </authorList>
    </citation>
    <scope>NUCLEOTIDE SEQUENCE</scope>
    <source>
        <strain evidence="2">ST0316</strain>
        <plasmid evidence="2">pDAETH-4</plasmid>
    </source>
</reference>
<proteinExistence type="predicted"/>
<name>A0ABM8ALW9_9DEIO</name>
<geneLocation type="plasmid" evidence="2 3">
    <name>pDAETH-4</name>
</geneLocation>
<dbReference type="RefSeq" id="WP_264778954.1">
    <property type="nucleotide sequence ID" value="NZ_AP026564.1"/>
</dbReference>